<evidence type="ECO:0000313" key="13">
    <source>
        <dbReference type="EMBL" id="TFB02040.1"/>
    </source>
</evidence>
<comment type="similarity">
    <text evidence="3">Belongs to the RBT5 family.</text>
</comment>
<comment type="caution">
    <text evidence="13">The sequence shown here is derived from an EMBL/GenBank/DDBJ whole genome shotgun (WGS) entry which is preliminary data.</text>
</comment>
<keyword evidence="6 11" id="KW-0732">Signal</keyword>
<feature type="compositionally biased region" description="Low complexity" evidence="10">
    <location>
        <begin position="119"/>
        <end position="143"/>
    </location>
</feature>
<evidence type="ECO:0000256" key="6">
    <source>
        <dbReference type="ARBA" id="ARBA00022729"/>
    </source>
</evidence>
<sequence>MKTASLFFAASMAVAVAAKGLADVLPKCAVDCAEKALKTAKCSLEDTACLCADQETYQSLLQPAVECMVSTCGQDETLNKIAPAVVQFCSAAHPKPPSPSASASASASGPAATKTVHTPLSKASSASAAPAASETALEASETTAPHKKWTSDQPSEIVETTASGSATAAASEQSPSTTATTAPSSGAAAGAAGPMVAAVLLVAGAVAML</sequence>
<dbReference type="EMBL" id="PPTA01000007">
    <property type="protein sequence ID" value="TFB02040.1"/>
    <property type="molecule type" value="Genomic_DNA"/>
</dbReference>
<gene>
    <name evidence="13" type="ORF">CCMA1212_005672</name>
</gene>
<evidence type="ECO:0000256" key="3">
    <source>
        <dbReference type="ARBA" id="ARBA00010031"/>
    </source>
</evidence>
<keyword evidence="8" id="KW-0449">Lipoprotein</keyword>
<evidence type="ECO:0000256" key="2">
    <source>
        <dbReference type="ARBA" id="ARBA00004613"/>
    </source>
</evidence>
<protein>
    <recommendedName>
        <fullName evidence="12">CFEM domain-containing protein</fullName>
    </recommendedName>
</protein>
<dbReference type="Proteomes" id="UP001642720">
    <property type="component" value="Unassembled WGS sequence"/>
</dbReference>
<evidence type="ECO:0000256" key="9">
    <source>
        <dbReference type="PROSITE-ProRule" id="PRU01356"/>
    </source>
</evidence>
<evidence type="ECO:0000256" key="5">
    <source>
        <dbReference type="ARBA" id="ARBA00022622"/>
    </source>
</evidence>
<feature type="chain" id="PRO_5046053180" description="CFEM domain-containing protein" evidence="11">
    <location>
        <begin position="23"/>
        <end position="209"/>
    </location>
</feature>
<evidence type="ECO:0000256" key="10">
    <source>
        <dbReference type="SAM" id="MobiDB-lite"/>
    </source>
</evidence>
<keyword evidence="5" id="KW-0472">Membrane</keyword>
<keyword evidence="9" id="KW-0479">Metal-binding</keyword>
<keyword evidence="7 9" id="KW-1015">Disulfide bond</keyword>
<comment type="subcellular location">
    <subcellularLocation>
        <location evidence="1">Membrane</location>
        <topology evidence="1">Lipid-anchor</topology>
        <topology evidence="1">GPI-anchor</topology>
    </subcellularLocation>
    <subcellularLocation>
        <location evidence="2">Secreted</location>
    </subcellularLocation>
</comment>
<evidence type="ECO:0000256" key="7">
    <source>
        <dbReference type="ARBA" id="ARBA00023157"/>
    </source>
</evidence>
<comment type="caution">
    <text evidence="9">Lacks conserved residue(s) required for the propagation of feature annotation.</text>
</comment>
<keyword evidence="14" id="KW-1185">Reference proteome</keyword>
<feature type="domain" description="CFEM" evidence="12">
    <location>
        <begin position="1"/>
        <end position="116"/>
    </location>
</feature>
<evidence type="ECO:0000256" key="8">
    <source>
        <dbReference type="ARBA" id="ARBA00023288"/>
    </source>
</evidence>
<evidence type="ECO:0000313" key="14">
    <source>
        <dbReference type="Proteomes" id="UP001642720"/>
    </source>
</evidence>
<dbReference type="InterPro" id="IPR008427">
    <property type="entry name" value="Extracellular_membr_CFEM_dom"/>
</dbReference>
<keyword evidence="4" id="KW-0964">Secreted</keyword>
<dbReference type="PROSITE" id="PS52012">
    <property type="entry name" value="CFEM"/>
    <property type="match status" value="1"/>
</dbReference>
<keyword evidence="5" id="KW-0336">GPI-anchor</keyword>
<evidence type="ECO:0000256" key="1">
    <source>
        <dbReference type="ARBA" id="ARBA00004589"/>
    </source>
</evidence>
<reference evidence="13 14" key="1">
    <citation type="submission" date="2018-01" db="EMBL/GenBank/DDBJ databases">
        <title>Genome characterization of the sugarcane-associated fungus Trichoderma ghanense CCMA-1212 and their application in lignocelulose bioconversion.</title>
        <authorList>
            <person name="Steindorff A.S."/>
            <person name="Mendes T.D."/>
            <person name="Vilela E.S.D."/>
            <person name="Rodrigues D.S."/>
            <person name="Formighieri E.F."/>
            <person name="Melo I.S."/>
            <person name="Favaro L.C.L."/>
        </authorList>
    </citation>
    <scope>NUCLEOTIDE SEQUENCE [LARGE SCALE GENOMIC DNA]</scope>
    <source>
        <strain evidence="13 14">CCMA-1212</strain>
    </source>
</reference>
<keyword evidence="9" id="KW-0408">Iron</keyword>
<evidence type="ECO:0000256" key="11">
    <source>
        <dbReference type="SAM" id="SignalP"/>
    </source>
</evidence>
<feature type="compositionally biased region" description="Low complexity" evidence="10">
    <location>
        <begin position="160"/>
        <end position="189"/>
    </location>
</feature>
<evidence type="ECO:0000256" key="4">
    <source>
        <dbReference type="ARBA" id="ARBA00022525"/>
    </source>
</evidence>
<feature type="binding site" description="axial binding residue" evidence="9">
    <location>
        <position position="46"/>
    </location>
    <ligand>
        <name>heme</name>
        <dbReference type="ChEBI" id="CHEBI:30413"/>
    </ligand>
    <ligandPart>
        <name>Fe</name>
        <dbReference type="ChEBI" id="CHEBI:18248"/>
    </ligandPart>
</feature>
<organism evidence="13 14">
    <name type="scientific">Trichoderma ghanense</name>
    <dbReference type="NCBI Taxonomy" id="65468"/>
    <lineage>
        <taxon>Eukaryota</taxon>
        <taxon>Fungi</taxon>
        <taxon>Dikarya</taxon>
        <taxon>Ascomycota</taxon>
        <taxon>Pezizomycotina</taxon>
        <taxon>Sordariomycetes</taxon>
        <taxon>Hypocreomycetidae</taxon>
        <taxon>Hypocreales</taxon>
        <taxon>Hypocreaceae</taxon>
        <taxon>Trichoderma</taxon>
    </lineage>
</organism>
<feature type="signal peptide" evidence="11">
    <location>
        <begin position="1"/>
        <end position="22"/>
    </location>
</feature>
<dbReference type="Pfam" id="PF05730">
    <property type="entry name" value="CFEM"/>
    <property type="match status" value="1"/>
</dbReference>
<accession>A0ABY2H3I8</accession>
<name>A0ABY2H3I8_9HYPO</name>
<feature type="compositionally biased region" description="Low complexity" evidence="10">
    <location>
        <begin position="100"/>
        <end position="112"/>
    </location>
</feature>
<keyword evidence="5" id="KW-0325">Glycoprotein</keyword>
<feature type="region of interest" description="Disordered" evidence="10">
    <location>
        <begin position="97"/>
        <end position="189"/>
    </location>
</feature>
<evidence type="ECO:0000259" key="12">
    <source>
        <dbReference type="PROSITE" id="PS52012"/>
    </source>
</evidence>
<proteinExistence type="inferred from homology"/>
<feature type="disulfide bond" evidence="9">
    <location>
        <begin position="42"/>
        <end position="49"/>
    </location>
</feature>
<dbReference type="GeneID" id="300577373"/>
<keyword evidence="9" id="KW-0349">Heme</keyword>
<dbReference type="RefSeq" id="XP_073558241.1">
    <property type="nucleotide sequence ID" value="XM_073702923.1"/>
</dbReference>